<dbReference type="InterPro" id="IPR050553">
    <property type="entry name" value="Thioredoxin_ResA/DsbE_sf"/>
</dbReference>
<feature type="chain" id="PRO_5023028560" evidence="1">
    <location>
        <begin position="28"/>
        <end position="185"/>
    </location>
</feature>
<feature type="domain" description="Thioredoxin" evidence="2">
    <location>
        <begin position="48"/>
        <end position="185"/>
    </location>
</feature>
<protein>
    <submittedName>
        <fullName evidence="3">TlpA family protein disulfide reductase</fullName>
    </submittedName>
</protein>
<dbReference type="PROSITE" id="PS51352">
    <property type="entry name" value="THIOREDOXIN_2"/>
    <property type="match status" value="1"/>
</dbReference>
<evidence type="ECO:0000256" key="1">
    <source>
        <dbReference type="SAM" id="SignalP"/>
    </source>
</evidence>
<dbReference type="Pfam" id="PF08534">
    <property type="entry name" value="Redoxin"/>
    <property type="match status" value="1"/>
</dbReference>
<evidence type="ECO:0000313" key="4">
    <source>
        <dbReference type="Proteomes" id="UP000321201"/>
    </source>
</evidence>
<dbReference type="CDD" id="cd02966">
    <property type="entry name" value="TlpA_like_family"/>
    <property type="match status" value="1"/>
</dbReference>
<comment type="caution">
    <text evidence="3">The sequence shown here is derived from an EMBL/GenBank/DDBJ whole genome shotgun (WGS) entry which is preliminary data.</text>
</comment>
<accession>A0A5C7ERS8</accession>
<organism evidence="3 4">
    <name type="scientific">Pelomicrobium methylotrophicum</name>
    <dbReference type="NCBI Taxonomy" id="2602750"/>
    <lineage>
        <taxon>Bacteria</taxon>
        <taxon>Pseudomonadati</taxon>
        <taxon>Pseudomonadota</taxon>
        <taxon>Hydrogenophilia</taxon>
        <taxon>Hydrogenophilia incertae sedis</taxon>
        <taxon>Pelomicrobium</taxon>
    </lineage>
</organism>
<dbReference type="Gene3D" id="3.40.30.10">
    <property type="entry name" value="Glutaredoxin"/>
    <property type="match status" value="1"/>
</dbReference>
<dbReference type="SUPFAM" id="SSF52833">
    <property type="entry name" value="Thioredoxin-like"/>
    <property type="match status" value="1"/>
</dbReference>
<gene>
    <name evidence="3" type="ORF">FR698_14855</name>
</gene>
<dbReference type="InterPro" id="IPR013740">
    <property type="entry name" value="Redoxin"/>
</dbReference>
<evidence type="ECO:0000259" key="2">
    <source>
        <dbReference type="PROSITE" id="PS51352"/>
    </source>
</evidence>
<feature type="signal peptide" evidence="1">
    <location>
        <begin position="1"/>
        <end position="27"/>
    </location>
</feature>
<dbReference type="Proteomes" id="UP000321201">
    <property type="component" value="Unassembled WGS sequence"/>
</dbReference>
<dbReference type="AlphaFoldDB" id="A0A5C7ERS8"/>
<dbReference type="RefSeq" id="WP_147800979.1">
    <property type="nucleotide sequence ID" value="NZ_VPFL01000028.1"/>
</dbReference>
<name>A0A5C7ERS8_9PROT</name>
<keyword evidence="4" id="KW-1185">Reference proteome</keyword>
<keyword evidence="1" id="KW-0732">Signal</keyword>
<dbReference type="EMBL" id="VPFL01000028">
    <property type="protein sequence ID" value="TXF10499.1"/>
    <property type="molecule type" value="Genomic_DNA"/>
</dbReference>
<dbReference type="PANTHER" id="PTHR42852:SF13">
    <property type="entry name" value="PROTEIN DIPZ"/>
    <property type="match status" value="1"/>
</dbReference>
<evidence type="ECO:0000313" key="3">
    <source>
        <dbReference type="EMBL" id="TXF10499.1"/>
    </source>
</evidence>
<dbReference type="InterPro" id="IPR013766">
    <property type="entry name" value="Thioredoxin_domain"/>
</dbReference>
<dbReference type="GO" id="GO:0016491">
    <property type="term" value="F:oxidoreductase activity"/>
    <property type="evidence" value="ECO:0007669"/>
    <property type="project" value="InterPro"/>
</dbReference>
<sequence length="185" mass="20296">MHALRRFHLKVLAGGFAAALLAPACWAQSVAQQPASPDKKDRKAVPLPAVGSRFPLPASIELIDGRRLQAQDLKGKLVVLEYWATWCPFCARQMPYMEKLHRDHHRQGLVVLGLSVDKEAADVLTYVKQRGVSFPVAWLSPELARALPKPAGLPVTIVIGRDGRVKMAEAGELFPEDIAAIAKHL</sequence>
<dbReference type="OrthoDB" id="5297794at2"/>
<dbReference type="PANTHER" id="PTHR42852">
    <property type="entry name" value="THIOL:DISULFIDE INTERCHANGE PROTEIN DSBE"/>
    <property type="match status" value="1"/>
</dbReference>
<proteinExistence type="predicted"/>
<dbReference type="InParanoid" id="A0A5C7ERS8"/>
<reference evidence="3 4" key="1">
    <citation type="submission" date="2019-08" db="EMBL/GenBank/DDBJ databases">
        <title>Pelomicrobium methylotrophicum gen. nov., sp. nov. a moderately thermophilic, facultatively anaerobic, lithoautotrophic and methylotrophic bacterium isolated from a terrestrial mud volcano.</title>
        <authorList>
            <person name="Slobodkina G.B."/>
            <person name="Merkel A.Y."/>
            <person name="Slobodkin A.I."/>
        </authorList>
    </citation>
    <scope>NUCLEOTIDE SEQUENCE [LARGE SCALE GENOMIC DNA]</scope>
    <source>
        <strain evidence="3 4">SM250</strain>
    </source>
</reference>
<dbReference type="InterPro" id="IPR036249">
    <property type="entry name" value="Thioredoxin-like_sf"/>
</dbReference>